<reference evidence="3 4" key="1">
    <citation type="submission" date="2017-10" db="EMBL/GenBank/DDBJ databases">
        <title>Draft genome of Longimonas halophila.</title>
        <authorList>
            <person name="Goh K.M."/>
            <person name="Shamsir M.S."/>
            <person name="Lim S.W."/>
        </authorList>
    </citation>
    <scope>NUCLEOTIDE SEQUENCE [LARGE SCALE GENOMIC DNA]</scope>
    <source>
        <strain evidence="3 4">KCTC 42399</strain>
    </source>
</reference>
<dbReference type="InterPro" id="IPR015942">
    <property type="entry name" value="Asp/Glu/hydantoin_racemase"/>
</dbReference>
<dbReference type="EMBL" id="PDEP01000013">
    <property type="protein sequence ID" value="PEN05569.1"/>
    <property type="molecule type" value="Genomic_DNA"/>
</dbReference>
<organism evidence="3 4">
    <name type="scientific">Longimonas halophila</name>
    <dbReference type="NCBI Taxonomy" id="1469170"/>
    <lineage>
        <taxon>Bacteria</taxon>
        <taxon>Pseudomonadati</taxon>
        <taxon>Rhodothermota</taxon>
        <taxon>Rhodothermia</taxon>
        <taxon>Rhodothermales</taxon>
        <taxon>Salisaetaceae</taxon>
        <taxon>Longimonas</taxon>
    </lineage>
</organism>
<proteinExistence type="inferred from homology"/>
<dbReference type="RefSeq" id="WP_098063033.1">
    <property type="nucleotide sequence ID" value="NZ_PDEP01000013.1"/>
</dbReference>
<sequence>MPVSEKQVIGVLGGMGPHAGVDLVDKIIAQTDASTDQEHVPVALLSYPERLVDRSTFLFGEIDTNPAYALADILRRLDDAGAVVAGMPCNTAHAPAIFDTIVQETARTGHEVQLLHMIEETVQFMQATMPHIQTVGTLSTQAVYELKLHRTPLEDAGFSVVTPDPVMRELVNTTIFDASFGLKAQSHPATPQAKQNLLDAIQHLIDRGADAVVLGCTELPLAPLAADMDLVPLIDPAEILARALINAVHPNHLKPLPPRLATFQTA</sequence>
<dbReference type="PANTHER" id="PTHR21198:SF7">
    <property type="entry name" value="ASPARTATE-GLUTAMATE RACEMASE FAMILY"/>
    <property type="match status" value="1"/>
</dbReference>
<comment type="similarity">
    <text evidence="1">Belongs to the aspartate/glutamate racemases family.</text>
</comment>
<evidence type="ECO:0000313" key="4">
    <source>
        <dbReference type="Proteomes" id="UP000221024"/>
    </source>
</evidence>
<evidence type="ECO:0000256" key="1">
    <source>
        <dbReference type="ARBA" id="ARBA00007847"/>
    </source>
</evidence>
<dbReference type="AlphaFoldDB" id="A0A2H3NIY9"/>
<protein>
    <submittedName>
        <fullName evidence="3">Aspartate racemase</fullName>
    </submittedName>
</protein>
<comment type="caution">
    <text evidence="3">The sequence shown here is derived from an EMBL/GenBank/DDBJ whole genome shotgun (WGS) entry which is preliminary data.</text>
</comment>
<dbReference type="InterPro" id="IPR001920">
    <property type="entry name" value="Asp/Glu_race"/>
</dbReference>
<evidence type="ECO:0000313" key="3">
    <source>
        <dbReference type="EMBL" id="PEN05569.1"/>
    </source>
</evidence>
<dbReference type="Proteomes" id="UP000221024">
    <property type="component" value="Unassembled WGS sequence"/>
</dbReference>
<dbReference type="SUPFAM" id="SSF53681">
    <property type="entry name" value="Aspartate/glutamate racemase"/>
    <property type="match status" value="2"/>
</dbReference>
<dbReference type="InterPro" id="IPR004380">
    <property type="entry name" value="Asp_race"/>
</dbReference>
<accession>A0A2H3NIY9</accession>
<evidence type="ECO:0000256" key="2">
    <source>
        <dbReference type="ARBA" id="ARBA00023235"/>
    </source>
</evidence>
<dbReference type="PANTHER" id="PTHR21198">
    <property type="entry name" value="GLUTAMATE RACEMASE"/>
    <property type="match status" value="1"/>
</dbReference>
<name>A0A2H3NIY9_9BACT</name>
<dbReference type="NCBIfam" id="TIGR00035">
    <property type="entry name" value="asp_race"/>
    <property type="match status" value="1"/>
</dbReference>
<gene>
    <name evidence="3" type="ORF">CRI93_12470</name>
</gene>
<keyword evidence="2" id="KW-0413">Isomerase</keyword>
<dbReference type="OrthoDB" id="9803739at2"/>
<dbReference type="GO" id="GO:0047661">
    <property type="term" value="F:amino-acid racemase activity"/>
    <property type="evidence" value="ECO:0007669"/>
    <property type="project" value="InterPro"/>
</dbReference>
<keyword evidence="4" id="KW-1185">Reference proteome</keyword>
<dbReference type="Pfam" id="PF01177">
    <property type="entry name" value="Asp_Glu_race"/>
    <property type="match status" value="1"/>
</dbReference>
<dbReference type="Gene3D" id="3.40.50.1860">
    <property type="match status" value="2"/>
</dbReference>